<dbReference type="NCBIfam" id="TIGR01252">
    <property type="entry name" value="acetolac_decarb"/>
    <property type="match status" value="1"/>
</dbReference>
<protein>
    <recommendedName>
        <fullName evidence="5 9">Alpha-acetolactate decarboxylase</fullName>
        <ecNumber evidence="4 9">4.1.1.5</ecNumber>
    </recommendedName>
</protein>
<dbReference type="Gene3D" id="3.30.1330.80">
    <property type="entry name" value="Hypothetical protein, similar to alpha- acetolactate decarboxylase, domain 2"/>
    <property type="match status" value="2"/>
</dbReference>
<organism evidence="10 11">
    <name type="scientific">Pediococcus argentinicus</name>
    <dbReference type="NCBI Taxonomy" id="480391"/>
    <lineage>
        <taxon>Bacteria</taxon>
        <taxon>Bacillati</taxon>
        <taxon>Bacillota</taxon>
        <taxon>Bacilli</taxon>
        <taxon>Lactobacillales</taxon>
        <taxon>Lactobacillaceae</taxon>
        <taxon>Pediococcus</taxon>
    </lineage>
</organism>
<gene>
    <name evidence="10" type="ORF">IV88_GL001386</name>
</gene>
<comment type="caution">
    <text evidence="10">The sequence shown here is derived from an EMBL/GenBank/DDBJ whole genome shotgun (WGS) entry which is preliminary data.</text>
</comment>
<dbReference type="PIRSF" id="PIRSF001332">
    <property type="entry name" value="Acetolac_decarb"/>
    <property type="match status" value="1"/>
</dbReference>
<evidence type="ECO:0000256" key="8">
    <source>
        <dbReference type="ARBA" id="ARBA00023239"/>
    </source>
</evidence>
<keyword evidence="11" id="KW-1185">Reference proteome</keyword>
<dbReference type="Proteomes" id="UP000051249">
    <property type="component" value="Unassembled WGS sequence"/>
</dbReference>
<keyword evidence="7 9" id="KW-0005">Acetoin biosynthesis</keyword>
<dbReference type="EMBL" id="JQCQ01000005">
    <property type="protein sequence ID" value="KRO25851.1"/>
    <property type="molecule type" value="Genomic_DNA"/>
</dbReference>
<name>A0A0R2NME9_9LACO</name>
<dbReference type="SUPFAM" id="SSF117856">
    <property type="entry name" value="AF0104/ALDC/Ptd012-like"/>
    <property type="match status" value="1"/>
</dbReference>
<evidence type="ECO:0000256" key="1">
    <source>
        <dbReference type="ARBA" id="ARBA00001784"/>
    </source>
</evidence>
<evidence type="ECO:0000256" key="7">
    <source>
        <dbReference type="ARBA" id="ARBA00023061"/>
    </source>
</evidence>
<evidence type="ECO:0000313" key="11">
    <source>
        <dbReference type="Proteomes" id="UP000051249"/>
    </source>
</evidence>
<accession>A0A0R2NME9</accession>
<keyword evidence="6 9" id="KW-0210">Decarboxylase</keyword>
<proteinExistence type="inferred from homology"/>
<dbReference type="AlphaFoldDB" id="A0A0R2NME9"/>
<evidence type="ECO:0000256" key="6">
    <source>
        <dbReference type="ARBA" id="ARBA00022793"/>
    </source>
</evidence>
<evidence type="ECO:0000313" key="10">
    <source>
        <dbReference type="EMBL" id="KRO25851.1"/>
    </source>
</evidence>
<dbReference type="OrthoDB" id="8612680at2"/>
<comment type="pathway">
    <text evidence="2 9">Polyol metabolism; (R,R)-butane-2,3-diol biosynthesis; (R,R)-butane-2,3-diol from pyruvate: step 2/3.</text>
</comment>
<comment type="similarity">
    <text evidence="3 9">Belongs to the alpha-acetolactate decarboxylase family.</text>
</comment>
<dbReference type="EC" id="4.1.1.5" evidence="4 9"/>
<reference evidence="10 11" key="1">
    <citation type="journal article" date="2015" name="Genome Announc.">
        <title>Expanding the biotechnology potential of lactobacilli through comparative genomics of 213 strains and associated genera.</title>
        <authorList>
            <person name="Sun Z."/>
            <person name="Harris H.M."/>
            <person name="McCann A."/>
            <person name="Guo C."/>
            <person name="Argimon S."/>
            <person name="Zhang W."/>
            <person name="Yang X."/>
            <person name="Jeffery I.B."/>
            <person name="Cooney J.C."/>
            <person name="Kagawa T.F."/>
            <person name="Liu W."/>
            <person name="Song Y."/>
            <person name="Salvetti E."/>
            <person name="Wrobel A."/>
            <person name="Rasinkangas P."/>
            <person name="Parkhill J."/>
            <person name="Rea M.C."/>
            <person name="O'Sullivan O."/>
            <person name="Ritari J."/>
            <person name="Douillard F.P."/>
            <person name="Paul Ross R."/>
            <person name="Yang R."/>
            <person name="Briner A.E."/>
            <person name="Felis G.E."/>
            <person name="de Vos W.M."/>
            <person name="Barrangou R."/>
            <person name="Klaenhammer T.R."/>
            <person name="Caufield P.W."/>
            <person name="Cui Y."/>
            <person name="Zhang H."/>
            <person name="O'Toole P.W."/>
        </authorList>
    </citation>
    <scope>NUCLEOTIDE SEQUENCE [LARGE SCALE GENOMIC DNA]</scope>
    <source>
        <strain evidence="10 11">DSM 23026</strain>
    </source>
</reference>
<sequence>MTQSILFQHGTLAMLADGLFDGTITLKELLKKGDTGIGTAEGLDGELIILNGIAYQAKADGTVVQPDEDTLIPFANVHQWDPASEVDLNQCSTSDIMGVIEAEHLTNTMVGLTVAGEFDMVKTRAVKKQNKPYPTLAKTASEQAVFQKNSISGMLVGYYTPGLYEGMGVKGLHLHFISEDHQFGGHVLDFEVVSGELAYQAFSDFQLHLPVDNKDFMTYEPTALDDVKADIKQAE</sequence>
<dbReference type="PANTHER" id="PTHR35524:SF1">
    <property type="entry name" value="ALPHA-ACETOLACTATE DECARBOXYLASE"/>
    <property type="match status" value="1"/>
</dbReference>
<dbReference type="RefSeq" id="WP_057798196.1">
    <property type="nucleotide sequence ID" value="NZ_BJZZ01000005.1"/>
</dbReference>
<evidence type="ECO:0000256" key="3">
    <source>
        <dbReference type="ARBA" id="ARBA00007106"/>
    </source>
</evidence>
<keyword evidence="8 9" id="KW-0456">Lyase</keyword>
<dbReference type="UniPathway" id="UPA00626">
    <property type="reaction ID" value="UER00678"/>
</dbReference>
<evidence type="ECO:0000256" key="4">
    <source>
        <dbReference type="ARBA" id="ARBA00013204"/>
    </source>
</evidence>
<dbReference type="InterPro" id="IPR005128">
    <property type="entry name" value="Acetolactate_a_deCO2ase"/>
</dbReference>
<comment type="catalytic activity">
    <reaction evidence="1 9">
        <text>(2S)-2-acetolactate + H(+) = (R)-acetoin + CO2</text>
        <dbReference type="Rhea" id="RHEA:21580"/>
        <dbReference type="ChEBI" id="CHEBI:15378"/>
        <dbReference type="ChEBI" id="CHEBI:15686"/>
        <dbReference type="ChEBI" id="CHEBI:16526"/>
        <dbReference type="ChEBI" id="CHEBI:58476"/>
        <dbReference type="EC" id="4.1.1.5"/>
    </reaction>
</comment>
<evidence type="ECO:0000256" key="2">
    <source>
        <dbReference type="ARBA" id="ARBA00005170"/>
    </source>
</evidence>
<dbReference type="PANTHER" id="PTHR35524">
    <property type="entry name" value="ALPHA-ACETOLACTATE DECARBOXYLASE"/>
    <property type="match status" value="1"/>
</dbReference>
<evidence type="ECO:0000256" key="9">
    <source>
        <dbReference type="PIRNR" id="PIRNR001332"/>
    </source>
</evidence>
<dbReference type="PATRIC" id="fig|480391.4.peg.1410"/>
<evidence type="ECO:0000256" key="5">
    <source>
        <dbReference type="ARBA" id="ARBA00020164"/>
    </source>
</evidence>
<dbReference type="GO" id="GO:0045151">
    <property type="term" value="P:acetoin biosynthetic process"/>
    <property type="evidence" value="ECO:0007669"/>
    <property type="project" value="UniProtKB-UniRule"/>
</dbReference>
<dbReference type="Pfam" id="PF03306">
    <property type="entry name" value="AAL_decarboxy"/>
    <property type="match status" value="1"/>
</dbReference>
<dbReference type="CDD" id="cd17299">
    <property type="entry name" value="acetolactate_decarboxylase"/>
    <property type="match status" value="1"/>
</dbReference>
<dbReference type="GO" id="GO:0047605">
    <property type="term" value="F:acetolactate decarboxylase activity"/>
    <property type="evidence" value="ECO:0007669"/>
    <property type="project" value="UniProtKB-UniRule"/>
</dbReference>